<dbReference type="RefSeq" id="WP_109282585.1">
    <property type="nucleotide sequence ID" value="NZ_JBFAUK010000009.1"/>
</dbReference>
<feature type="compositionally biased region" description="Basic and acidic residues" evidence="1">
    <location>
        <begin position="114"/>
        <end position="125"/>
    </location>
</feature>
<protein>
    <submittedName>
        <fullName evidence="2">Uncharacterized protein</fullName>
    </submittedName>
</protein>
<comment type="caution">
    <text evidence="2">The sequence shown here is derived from an EMBL/GenBank/DDBJ whole genome shotgun (WGS) entry which is preliminary data.</text>
</comment>
<proteinExistence type="predicted"/>
<feature type="region of interest" description="Disordered" evidence="1">
    <location>
        <begin position="67"/>
        <end position="125"/>
    </location>
</feature>
<evidence type="ECO:0000313" key="2">
    <source>
        <dbReference type="EMBL" id="MEV5507568.1"/>
    </source>
</evidence>
<organism evidence="2 3">
    <name type="scientific">Streptomyces orinoci</name>
    <name type="common">Streptoverticillium orinoci</name>
    <dbReference type="NCBI Taxonomy" id="67339"/>
    <lineage>
        <taxon>Bacteria</taxon>
        <taxon>Bacillati</taxon>
        <taxon>Actinomycetota</taxon>
        <taxon>Actinomycetes</taxon>
        <taxon>Kitasatosporales</taxon>
        <taxon>Streptomycetaceae</taxon>
        <taxon>Streptomyces</taxon>
    </lineage>
</organism>
<dbReference type="Proteomes" id="UP001552594">
    <property type="component" value="Unassembled WGS sequence"/>
</dbReference>
<feature type="compositionally biased region" description="Pro residues" evidence="1">
    <location>
        <begin position="93"/>
        <end position="102"/>
    </location>
</feature>
<accession>A0ABV3JXF1</accession>
<evidence type="ECO:0000313" key="3">
    <source>
        <dbReference type="Proteomes" id="UP001552594"/>
    </source>
</evidence>
<name>A0ABV3JXF1_STRON</name>
<gene>
    <name evidence="2" type="ORF">AB0L16_13950</name>
</gene>
<reference evidence="2 3" key="1">
    <citation type="submission" date="2024-06" db="EMBL/GenBank/DDBJ databases">
        <title>The Natural Products Discovery Center: Release of the First 8490 Sequenced Strains for Exploring Actinobacteria Biosynthetic Diversity.</title>
        <authorList>
            <person name="Kalkreuter E."/>
            <person name="Kautsar S.A."/>
            <person name="Yang D."/>
            <person name="Bader C.D."/>
            <person name="Teijaro C.N."/>
            <person name="Fluegel L."/>
            <person name="Davis C.M."/>
            <person name="Simpson J.R."/>
            <person name="Lauterbach L."/>
            <person name="Steele A.D."/>
            <person name="Gui C."/>
            <person name="Meng S."/>
            <person name="Li G."/>
            <person name="Viehrig K."/>
            <person name="Ye F."/>
            <person name="Su P."/>
            <person name="Kiefer A.F."/>
            <person name="Nichols A."/>
            <person name="Cepeda A.J."/>
            <person name="Yan W."/>
            <person name="Fan B."/>
            <person name="Jiang Y."/>
            <person name="Adhikari A."/>
            <person name="Zheng C.-J."/>
            <person name="Schuster L."/>
            <person name="Cowan T.M."/>
            <person name="Smanski M.J."/>
            <person name="Chevrette M.G."/>
            <person name="De Carvalho L.P.S."/>
            <person name="Shen B."/>
        </authorList>
    </citation>
    <scope>NUCLEOTIDE SEQUENCE [LARGE SCALE GENOMIC DNA]</scope>
    <source>
        <strain evidence="2 3">NPDC052347</strain>
    </source>
</reference>
<keyword evidence="3" id="KW-1185">Reference proteome</keyword>
<sequence>MNATQQHLLDLYRAAQHGTPAPPAPGTGERQAVREFRTWRRFLAVVDERTAHRRERRRALLRLFRPLTQPHLEHPGHQAHPGHQVHPEAAPTPARPAAPGSPAPAHQLQQHPHRLADGRGRPVQC</sequence>
<evidence type="ECO:0000256" key="1">
    <source>
        <dbReference type="SAM" id="MobiDB-lite"/>
    </source>
</evidence>
<dbReference type="EMBL" id="JBFAUK010000009">
    <property type="protein sequence ID" value="MEV5507568.1"/>
    <property type="molecule type" value="Genomic_DNA"/>
</dbReference>